<sequence>MLATIQRFFQQALSEPEGADRDIPTLERATAALLCEVMRADYHTDEAELAALRQLLQKHFSLPDDQVEELMELAREESETSVDHYQFVSLIKQHYDYSQRCELVRMMWSLAHADGESHHLEEHRIRRLAELLHVSHSDFIRTKLQVQGKVE</sequence>
<dbReference type="SUPFAM" id="SSF158682">
    <property type="entry name" value="TerB-like"/>
    <property type="match status" value="1"/>
</dbReference>
<dbReference type="Proteomes" id="UP001318321">
    <property type="component" value="Unassembled WGS sequence"/>
</dbReference>
<keyword evidence="3" id="KW-1185">Reference proteome</keyword>
<feature type="domain" description="Co-chaperone DjlA N-terminal" evidence="1">
    <location>
        <begin position="28"/>
        <end position="143"/>
    </location>
</feature>
<evidence type="ECO:0000313" key="2">
    <source>
        <dbReference type="EMBL" id="NIC03851.1"/>
    </source>
</evidence>
<protein>
    <submittedName>
        <fullName evidence="2">TerB family tellurite resistance protein</fullName>
    </submittedName>
</protein>
<accession>A0ABX0PLD1</accession>
<dbReference type="CDD" id="cd07313">
    <property type="entry name" value="terB_like_2"/>
    <property type="match status" value="1"/>
</dbReference>
<evidence type="ECO:0000313" key="3">
    <source>
        <dbReference type="Proteomes" id="UP001318321"/>
    </source>
</evidence>
<dbReference type="RefSeq" id="WP_167109837.1">
    <property type="nucleotide sequence ID" value="NZ_JAAQTO010000001.1"/>
</dbReference>
<dbReference type="InterPro" id="IPR029024">
    <property type="entry name" value="TerB-like"/>
</dbReference>
<evidence type="ECO:0000259" key="1">
    <source>
        <dbReference type="Pfam" id="PF05099"/>
    </source>
</evidence>
<dbReference type="Pfam" id="PF05099">
    <property type="entry name" value="TerB"/>
    <property type="match status" value="1"/>
</dbReference>
<proteinExistence type="predicted"/>
<name>A0ABX0PLD1_9GAMM</name>
<dbReference type="EMBL" id="JAAQTO010000001">
    <property type="protein sequence ID" value="NIC03851.1"/>
    <property type="molecule type" value="Genomic_DNA"/>
</dbReference>
<dbReference type="InterPro" id="IPR007791">
    <property type="entry name" value="DjlA_N"/>
</dbReference>
<dbReference type="Gene3D" id="1.10.3680.10">
    <property type="entry name" value="TerB-like"/>
    <property type="match status" value="1"/>
</dbReference>
<reference evidence="2 3" key="1">
    <citation type="submission" date="2020-03" db="EMBL/GenBank/DDBJ databases">
        <title>Identification of Halomonas strains.</title>
        <authorList>
            <person name="Xiao Z."/>
            <person name="Dong F."/>
            <person name="Wang Z."/>
            <person name="Zhao J.-Y."/>
        </authorList>
    </citation>
    <scope>NUCLEOTIDE SEQUENCE [LARGE SCALE GENOMIC DNA]</scope>
    <source>
        <strain evidence="2 3">DX6</strain>
    </source>
</reference>
<organism evidence="2 3">
    <name type="scientific">Billgrantia bachuensis</name>
    <dbReference type="NCBI Taxonomy" id="2717286"/>
    <lineage>
        <taxon>Bacteria</taxon>
        <taxon>Pseudomonadati</taxon>
        <taxon>Pseudomonadota</taxon>
        <taxon>Gammaproteobacteria</taxon>
        <taxon>Oceanospirillales</taxon>
        <taxon>Halomonadaceae</taxon>
        <taxon>Billgrantia</taxon>
    </lineage>
</organism>
<comment type="caution">
    <text evidence="2">The sequence shown here is derived from an EMBL/GenBank/DDBJ whole genome shotgun (WGS) entry which is preliminary data.</text>
</comment>
<gene>
    <name evidence="2" type="ORF">HBJ55_00190</name>
</gene>